<evidence type="ECO:0000256" key="1">
    <source>
        <dbReference type="ARBA" id="ARBA00022679"/>
    </source>
</evidence>
<dbReference type="Gene3D" id="1.10.10.200">
    <property type="match status" value="1"/>
</dbReference>
<keyword evidence="9" id="KW-0511">Multifunctional enzyme</keyword>
<dbReference type="InterPro" id="IPR036397">
    <property type="entry name" value="RNaseH_sf"/>
</dbReference>
<evidence type="ECO:0000256" key="10">
    <source>
        <dbReference type="PROSITE-ProRule" id="PRU00450"/>
    </source>
</evidence>
<evidence type="ECO:0000256" key="8">
    <source>
        <dbReference type="ARBA" id="ARBA00022918"/>
    </source>
</evidence>
<dbReference type="GO" id="GO:0004519">
    <property type="term" value="F:endonuclease activity"/>
    <property type="evidence" value="ECO:0007669"/>
    <property type="project" value="UniProtKB-KW"/>
</dbReference>
<keyword evidence="6" id="KW-0378">Hydrolase</keyword>
<keyword evidence="3" id="KW-0540">Nuclease</keyword>
<comment type="caution">
    <text evidence="12">The sequence shown here is derived from an EMBL/GenBank/DDBJ whole genome shotgun (WGS) entry which is preliminary data.</text>
</comment>
<dbReference type="AlphaFoldDB" id="A0A7L2YIH3"/>
<evidence type="ECO:0000256" key="3">
    <source>
        <dbReference type="ARBA" id="ARBA00022722"/>
    </source>
</evidence>
<accession>A0A7L2YIH3</accession>
<dbReference type="PANTHER" id="PTHR41694:SF4">
    <property type="entry name" value="ENDOGENOUS RETROVIRUS GROUP K MEMBER 10 POL PROTEIN-RELATED"/>
    <property type="match status" value="1"/>
</dbReference>
<keyword evidence="1" id="KW-0808">Transferase</keyword>
<dbReference type="InterPro" id="IPR017856">
    <property type="entry name" value="Integrase-like_N"/>
</dbReference>
<dbReference type="PROSITE" id="PS50876">
    <property type="entry name" value="ZF_INTEGRASE"/>
    <property type="match status" value="1"/>
</dbReference>
<feature type="non-terminal residue" evidence="12">
    <location>
        <position position="113"/>
    </location>
</feature>
<evidence type="ECO:0000256" key="5">
    <source>
        <dbReference type="ARBA" id="ARBA00022759"/>
    </source>
</evidence>
<evidence type="ECO:0000259" key="11">
    <source>
        <dbReference type="PROSITE" id="PS50876"/>
    </source>
</evidence>
<evidence type="ECO:0000256" key="7">
    <source>
        <dbReference type="ARBA" id="ARBA00022833"/>
    </source>
</evidence>
<sequence>IAKGNAQADLVADLVVVPNTFEQACLSHEFCHQNAKASACHFSISKEQAQAIVACCLDCQQVTLAVPVGINPQGLSALELWQTDVTHVPDFGRLKYMHVSVDTFFGMYFCLLS</sequence>
<keyword evidence="10" id="KW-0863">Zinc-finger</keyword>
<dbReference type="GO" id="GO:0016787">
    <property type="term" value="F:hydrolase activity"/>
    <property type="evidence" value="ECO:0007669"/>
    <property type="project" value="UniProtKB-KW"/>
</dbReference>
<dbReference type="PANTHER" id="PTHR41694">
    <property type="entry name" value="ENDOGENOUS RETROVIRUS GROUP K MEMBER POL PROTEIN"/>
    <property type="match status" value="1"/>
</dbReference>
<evidence type="ECO:0000256" key="4">
    <source>
        <dbReference type="ARBA" id="ARBA00022723"/>
    </source>
</evidence>
<feature type="non-terminal residue" evidence="12">
    <location>
        <position position="1"/>
    </location>
</feature>
<proteinExistence type="predicted"/>
<dbReference type="Gene3D" id="3.30.420.10">
    <property type="entry name" value="Ribonuclease H-like superfamily/Ribonuclease H"/>
    <property type="match status" value="1"/>
</dbReference>
<reference evidence="12 13" key="1">
    <citation type="submission" date="2019-09" db="EMBL/GenBank/DDBJ databases">
        <title>Bird 10,000 Genomes (B10K) Project - Family phase.</title>
        <authorList>
            <person name="Zhang G."/>
        </authorList>
    </citation>
    <scope>NUCLEOTIDE SEQUENCE [LARGE SCALE GENOMIC DNA]</scope>
    <source>
        <strain evidence="12">B10K-DU-002-59</strain>
        <tissue evidence="12">Muscle</tissue>
    </source>
</reference>
<keyword evidence="5" id="KW-0255">Endonuclease</keyword>
<dbReference type="GO" id="GO:0035613">
    <property type="term" value="F:RNA stem-loop binding"/>
    <property type="evidence" value="ECO:0007669"/>
    <property type="project" value="TreeGrafter"/>
</dbReference>
<dbReference type="GO" id="GO:0008270">
    <property type="term" value="F:zinc ion binding"/>
    <property type="evidence" value="ECO:0007669"/>
    <property type="project" value="UniProtKB-KW"/>
</dbReference>
<gene>
    <name evidence="12" type="primary">Ervk10_1</name>
    <name evidence="12" type="ORF">JACJAC_R14540</name>
</gene>
<keyword evidence="8" id="KW-0695">RNA-directed DNA polymerase</keyword>
<dbReference type="InterPro" id="IPR003308">
    <property type="entry name" value="Integrase_Zn-bd_dom_N"/>
</dbReference>
<keyword evidence="4" id="KW-0479">Metal-binding</keyword>
<dbReference type="Proteomes" id="UP000550086">
    <property type="component" value="Unassembled WGS sequence"/>
</dbReference>
<keyword evidence="7" id="KW-0862">Zinc</keyword>
<dbReference type="GO" id="GO:0003964">
    <property type="term" value="F:RNA-directed DNA polymerase activity"/>
    <property type="evidence" value="ECO:0007669"/>
    <property type="project" value="UniProtKB-KW"/>
</dbReference>
<evidence type="ECO:0000256" key="2">
    <source>
        <dbReference type="ARBA" id="ARBA00022695"/>
    </source>
</evidence>
<feature type="domain" description="Integrase-type" evidence="11">
    <location>
        <begin position="19"/>
        <end position="60"/>
    </location>
</feature>
<organism evidence="12 13">
    <name type="scientific">Jacana jacana</name>
    <name type="common">Wattled jacana</name>
    <name type="synonym">Parra jacana</name>
    <dbReference type="NCBI Taxonomy" id="54508"/>
    <lineage>
        <taxon>Eukaryota</taxon>
        <taxon>Metazoa</taxon>
        <taxon>Chordata</taxon>
        <taxon>Craniata</taxon>
        <taxon>Vertebrata</taxon>
        <taxon>Euteleostomi</taxon>
        <taxon>Archelosauria</taxon>
        <taxon>Archosauria</taxon>
        <taxon>Dinosauria</taxon>
        <taxon>Saurischia</taxon>
        <taxon>Theropoda</taxon>
        <taxon>Coelurosauria</taxon>
        <taxon>Aves</taxon>
        <taxon>Neognathae</taxon>
        <taxon>Neoaves</taxon>
        <taxon>Charadriiformes</taxon>
        <taxon>Jacanidae</taxon>
        <taxon>Jacana</taxon>
    </lineage>
</organism>
<dbReference type="EMBL" id="VZTM01014816">
    <property type="protein sequence ID" value="NXS95266.1"/>
    <property type="molecule type" value="Genomic_DNA"/>
</dbReference>
<keyword evidence="13" id="KW-1185">Reference proteome</keyword>
<evidence type="ECO:0000256" key="6">
    <source>
        <dbReference type="ARBA" id="ARBA00022801"/>
    </source>
</evidence>
<dbReference type="Pfam" id="PF02022">
    <property type="entry name" value="Integrase_Zn"/>
    <property type="match status" value="1"/>
</dbReference>
<protein>
    <submittedName>
        <fullName evidence="12">POK10 protein</fullName>
    </submittedName>
</protein>
<name>A0A7L2YIH3_JACJC</name>
<evidence type="ECO:0000256" key="9">
    <source>
        <dbReference type="ARBA" id="ARBA00023268"/>
    </source>
</evidence>
<keyword evidence="2" id="KW-0548">Nucleotidyltransferase</keyword>
<dbReference type="OrthoDB" id="9381447at2759"/>
<evidence type="ECO:0000313" key="12">
    <source>
        <dbReference type="EMBL" id="NXS95266.1"/>
    </source>
</evidence>
<evidence type="ECO:0000313" key="13">
    <source>
        <dbReference type="Proteomes" id="UP000550086"/>
    </source>
</evidence>
<dbReference type="SUPFAM" id="SSF46919">
    <property type="entry name" value="N-terminal Zn binding domain of HIV integrase"/>
    <property type="match status" value="1"/>
</dbReference>